<gene>
    <name evidence="2" type="ORF">SAMN05421733_11214</name>
</gene>
<evidence type="ECO:0000259" key="1">
    <source>
        <dbReference type="SMART" id="SM00306"/>
    </source>
</evidence>
<sequence>MDTYLSSGTGFPAGTLVHTEQGWTPIQDIEVGDLVLSKPENGVGESIYKPVINTFVYENKELWLVEVKKHWNDEDINGNIIDSSTYRYTHSLSEFIATSNHPVFVMGMGIWDGQQSLESINPYIQPQWKRVDQLQQYEIVMNKDGVLFYIKRAQPLYQYQDKNLENLDSTIAWYQKNYYVSQEPMETEDIEFYNFEEGTAIDIDYCKNENIIKGSSLTDKPGVGINKDNVLKDQNKQYIPFTDNVYNLEVADDHTYFVTMSGVFVHNTSSPEQTVLSH</sequence>
<dbReference type="InterPro" id="IPR003587">
    <property type="entry name" value="Hint_dom_N"/>
</dbReference>
<dbReference type="EMBL" id="FMYL01000012">
    <property type="protein sequence ID" value="SDC20598.1"/>
    <property type="molecule type" value="Genomic_DNA"/>
</dbReference>
<dbReference type="InterPro" id="IPR030934">
    <property type="entry name" value="Intein_C"/>
</dbReference>
<evidence type="ECO:0000313" key="2">
    <source>
        <dbReference type="EMBL" id="SDC20598.1"/>
    </source>
</evidence>
<proteinExistence type="predicted"/>
<feature type="domain" description="Hint" evidence="1">
    <location>
        <begin position="8"/>
        <end position="144"/>
    </location>
</feature>
<organism evidence="2 3">
    <name type="scientific">Acinetobacter boissieri</name>
    <dbReference type="NCBI Taxonomy" id="1219383"/>
    <lineage>
        <taxon>Bacteria</taxon>
        <taxon>Pseudomonadati</taxon>
        <taxon>Pseudomonadota</taxon>
        <taxon>Gammaproteobacteria</taxon>
        <taxon>Moraxellales</taxon>
        <taxon>Moraxellaceae</taxon>
        <taxon>Acinetobacter</taxon>
    </lineage>
</organism>
<dbReference type="NCBIfam" id="TIGR01443">
    <property type="entry name" value="intein_Cterm"/>
    <property type="match status" value="1"/>
</dbReference>
<dbReference type="Proteomes" id="UP000242501">
    <property type="component" value="Unassembled WGS sequence"/>
</dbReference>
<dbReference type="SMART" id="SM00306">
    <property type="entry name" value="HintN"/>
    <property type="match status" value="1"/>
</dbReference>
<dbReference type="Gene3D" id="2.170.16.10">
    <property type="entry name" value="Hedgehog/Intein (Hint) domain"/>
    <property type="match status" value="2"/>
</dbReference>
<keyword evidence="3" id="KW-1185">Reference proteome</keyword>
<evidence type="ECO:0000313" key="3">
    <source>
        <dbReference type="Proteomes" id="UP000242501"/>
    </source>
</evidence>
<dbReference type="SUPFAM" id="SSF51294">
    <property type="entry name" value="Hedgehog/intein (Hint) domain"/>
    <property type="match status" value="1"/>
</dbReference>
<dbReference type="STRING" id="1219383.SAMN05421733_11214"/>
<dbReference type="AlphaFoldDB" id="A0A1G6JPJ2"/>
<dbReference type="InterPro" id="IPR036844">
    <property type="entry name" value="Hint_dom_sf"/>
</dbReference>
<protein>
    <submittedName>
        <fullName evidence="2">Intein C-terminal splicing region</fullName>
    </submittedName>
</protein>
<dbReference type="PROSITE" id="PS50818">
    <property type="entry name" value="INTEIN_C_TER"/>
    <property type="match status" value="1"/>
</dbReference>
<name>A0A1G6JPJ2_9GAMM</name>
<dbReference type="RefSeq" id="WP_092749687.1">
    <property type="nucleotide sequence ID" value="NZ_FMYL01000012.1"/>
</dbReference>
<accession>A0A1G6JPJ2</accession>
<dbReference type="OrthoDB" id="2666939at2"/>
<reference evidence="3" key="1">
    <citation type="submission" date="2016-09" db="EMBL/GenBank/DDBJ databases">
        <authorList>
            <person name="Varghese N."/>
            <person name="Submissions S."/>
        </authorList>
    </citation>
    <scope>NUCLEOTIDE SEQUENCE [LARGE SCALE GENOMIC DNA]</scope>
    <source>
        <strain evidence="3">ANC 4422</strain>
    </source>
</reference>